<keyword evidence="2" id="KW-0548">Nucleotidyltransferase</keyword>
<evidence type="ECO:0000313" key="2">
    <source>
        <dbReference type="EMBL" id="GER52125.1"/>
    </source>
</evidence>
<comment type="caution">
    <text evidence="2">The sequence shown here is derived from an EMBL/GenBank/DDBJ whole genome shotgun (WGS) entry which is preliminary data.</text>
</comment>
<dbReference type="AlphaFoldDB" id="A0A5A7R355"/>
<proteinExistence type="predicted"/>
<name>A0A5A7R355_STRAF</name>
<reference evidence="3" key="1">
    <citation type="journal article" date="2019" name="Curr. Biol.">
        <title>Genome Sequence of Striga asiatica Provides Insight into the Evolution of Plant Parasitism.</title>
        <authorList>
            <person name="Yoshida S."/>
            <person name="Kim S."/>
            <person name="Wafula E.K."/>
            <person name="Tanskanen J."/>
            <person name="Kim Y.M."/>
            <person name="Honaas L."/>
            <person name="Yang Z."/>
            <person name="Spallek T."/>
            <person name="Conn C.E."/>
            <person name="Ichihashi Y."/>
            <person name="Cheong K."/>
            <person name="Cui S."/>
            <person name="Der J.P."/>
            <person name="Gundlach H."/>
            <person name="Jiao Y."/>
            <person name="Hori C."/>
            <person name="Ishida J.K."/>
            <person name="Kasahara H."/>
            <person name="Kiba T."/>
            <person name="Kim M.S."/>
            <person name="Koo N."/>
            <person name="Laohavisit A."/>
            <person name="Lee Y.H."/>
            <person name="Lumba S."/>
            <person name="McCourt P."/>
            <person name="Mortimer J.C."/>
            <person name="Mutuku J.M."/>
            <person name="Nomura T."/>
            <person name="Sasaki-Sekimoto Y."/>
            <person name="Seto Y."/>
            <person name="Wang Y."/>
            <person name="Wakatake T."/>
            <person name="Sakakibara H."/>
            <person name="Demura T."/>
            <person name="Yamaguchi S."/>
            <person name="Yoneyama K."/>
            <person name="Manabe R.I."/>
            <person name="Nelson D.C."/>
            <person name="Schulman A.H."/>
            <person name="Timko M.P."/>
            <person name="dePamphilis C.W."/>
            <person name="Choi D."/>
            <person name="Shirasu K."/>
        </authorList>
    </citation>
    <scope>NUCLEOTIDE SEQUENCE [LARGE SCALE GENOMIC DNA]</scope>
    <source>
        <strain evidence="3">cv. UVA1</strain>
    </source>
</reference>
<feature type="region of interest" description="Disordered" evidence="1">
    <location>
        <begin position="33"/>
        <end position="100"/>
    </location>
</feature>
<gene>
    <name evidence="2" type="ORF">STAS_29560</name>
</gene>
<keyword evidence="3" id="KW-1185">Reference proteome</keyword>
<dbReference type="EMBL" id="BKCP01010159">
    <property type="protein sequence ID" value="GER52125.1"/>
    <property type="molecule type" value="Genomic_DNA"/>
</dbReference>
<feature type="non-terminal residue" evidence="2">
    <location>
        <position position="116"/>
    </location>
</feature>
<evidence type="ECO:0000256" key="1">
    <source>
        <dbReference type="SAM" id="MobiDB-lite"/>
    </source>
</evidence>
<evidence type="ECO:0000313" key="3">
    <source>
        <dbReference type="Proteomes" id="UP000325081"/>
    </source>
</evidence>
<accession>A0A5A7R355</accession>
<keyword evidence="2" id="KW-0808">Transferase</keyword>
<dbReference type="GO" id="GO:0016779">
    <property type="term" value="F:nucleotidyltransferase activity"/>
    <property type="evidence" value="ECO:0007669"/>
    <property type="project" value="UniProtKB-KW"/>
</dbReference>
<feature type="compositionally biased region" description="Polar residues" evidence="1">
    <location>
        <begin position="48"/>
        <end position="59"/>
    </location>
</feature>
<dbReference type="Proteomes" id="UP000325081">
    <property type="component" value="Unassembled WGS sequence"/>
</dbReference>
<sequence length="116" mass="12608">MTVRTRSGGGLPRPPRSGEFAVIEQRLFSSFINQHRRPSLPSPIKPRTQPSAVKQTSPIPITVSVEPPSQIPATVGDPSSTRGTAAEPLSMSSPAGSWPMLVKERERRIAHMLLCQ</sequence>
<organism evidence="2 3">
    <name type="scientific">Striga asiatica</name>
    <name type="common">Asiatic witchweed</name>
    <name type="synonym">Buchnera asiatica</name>
    <dbReference type="NCBI Taxonomy" id="4170"/>
    <lineage>
        <taxon>Eukaryota</taxon>
        <taxon>Viridiplantae</taxon>
        <taxon>Streptophyta</taxon>
        <taxon>Embryophyta</taxon>
        <taxon>Tracheophyta</taxon>
        <taxon>Spermatophyta</taxon>
        <taxon>Magnoliopsida</taxon>
        <taxon>eudicotyledons</taxon>
        <taxon>Gunneridae</taxon>
        <taxon>Pentapetalae</taxon>
        <taxon>asterids</taxon>
        <taxon>lamiids</taxon>
        <taxon>Lamiales</taxon>
        <taxon>Orobanchaceae</taxon>
        <taxon>Buchnereae</taxon>
        <taxon>Striga</taxon>
    </lineage>
</organism>
<protein>
    <submittedName>
        <fullName evidence="2">Glucose-1-phosphate adenylyltransferase</fullName>
    </submittedName>
</protein>